<reference evidence="2" key="1">
    <citation type="journal article" date="2019" name="MBio">
        <title>Virus Genomes from Deep Sea Sediments Expand the Ocean Megavirome and Support Independent Origins of Viral Gigantism.</title>
        <authorList>
            <person name="Backstrom D."/>
            <person name="Yutin N."/>
            <person name="Jorgensen S.L."/>
            <person name="Dharamshi J."/>
            <person name="Homa F."/>
            <person name="Zaremba-Niedwiedzka K."/>
            <person name="Spang A."/>
            <person name="Wolf Y.I."/>
            <person name="Koonin E.V."/>
            <person name="Ettema T.J."/>
        </authorList>
    </citation>
    <scope>NUCLEOTIDE SEQUENCE</scope>
</reference>
<evidence type="ECO:0000313" key="2">
    <source>
        <dbReference type="EMBL" id="QBK88724.1"/>
    </source>
</evidence>
<evidence type="ECO:0000256" key="1">
    <source>
        <dbReference type="SAM" id="Phobius"/>
    </source>
</evidence>
<accession>A0A481Z1S4</accession>
<keyword evidence="1" id="KW-0812">Transmembrane</keyword>
<keyword evidence="1" id="KW-0472">Membrane</keyword>
<organism evidence="2">
    <name type="scientific">Mimivirus LCMiAC01</name>
    <dbReference type="NCBI Taxonomy" id="2506608"/>
    <lineage>
        <taxon>Viruses</taxon>
        <taxon>Varidnaviria</taxon>
        <taxon>Bamfordvirae</taxon>
        <taxon>Nucleocytoviricota</taxon>
        <taxon>Megaviricetes</taxon>
        <taxon>Imitervirales</taxon>
        <taxon>Mimiviridae</taxon>
        <taxon>Klosneuvirinae</taxon>
    </lineage>
</organism>
<protein>
    <submittedName>
        <fullName evidence="2">Uncharacterized protein</fullName>
    </submittedName>
</protein>
<name>A0A481Z1S4_9VIRU</name>
<keyword evidence="1" id="KW-1133">Transmembrane helix</keyword>
<dbReference type="EMBL" id="MK500396">
    <property type="protein sequence ID" value="QBK88724.1"/>
    <property type="molecule type" value="Genomic_DNA"/>
</dbReference>
<feature type="transmembrane region" description="Helical" evidence="1">
    <location>
        <begin position="25"/>
        <end position="43"/>
    </location>
</feature>
<sequence length="349" mass="41016">MDNFKIQNNTTGSKSQSNILQKTKIWFTILVGLICTNITILFWNEKKNYDHRINIKRIEKDFDEEIIISSENQFKLLNTIKLNKCNTYTYPYDKNMEILLSGKNTDDRIVYHFPLDNKIGRLDNFIRDSVQCTSLTFHEMDHVFERYFRKKYIMKKDTPILLVIENLPVTSKKEFEPFATKLLRMIERRMEKFPDITHTLITSSDPYSEELLKQIFGPNRFYKNSYPLVSSKTTQQKTLQVTEATESFIHNLRANATYNGDICLTPPLMDLCTECQKKNSVLFTEQNSGIANLGAPRTLQETKSKIYGKNLINHRTRLHMTRPRCRKMRPGSKNLFFLIAMAFLFNNKN</sequence>
<proteinExistence type="predicted"/>
<gene>
    <name evidence="2" type="ORF">LCMiAC01_04020</name>
</gene>